<organism evidence="2 3">
    <name type="scientific">Meristemomyces frigidus</name>
    <dbReference type="NCBI Taxonomy" id="1508187"/>
    <lineage>
        <taxon>Eukaryota</taxon>
        <taxon>Fungi</taxon>
        <taxon>Dikarya</taxon>
        <taxon>Ascomycota</taxon>
        <taxon>Pezizomycotina</taxon>
        <taxon>Dothideomycetes</taxon>
        <taxon>Dothideomycetidae</taxon>
        <taxon>Mycosphaerellales</taxon>
        <taxon>Teratosphaeriaceae</taxon>
        <taxon>Meristemomyces</taxon>
    </lineage>
</organism>
<dbReference type="InterPro" id="IPR012340">
    <property type="entry name" value="NA-bd_OB-fold"/>
</dbReference>
<protein>
    <submittedName>
        <fullName evidence="2">Uncharacterized protein</fullName>
    </submittedName>
</protein>
<dbReference type="SUPFAM" id="SSF50249">
    <property type="entry name" value="Nucleic acid-binding proteins"/>
    <property type="match status" value="2"/>
</dbReference>
<dbReference type="InterPro" id="IPR052469">
    <property type="entry name" value="MEIOB"/>
</dbReference>
<dbReference type="PANTHER" id="PTHR21166:SF2">
    <property type="entry name" value="CELL DIVISION CONTROL PROTEIN 24 OB DOMAIN-CONTAINING PROTEIN-RELATED"/>
    <property type="match status" value="1"/>
</dbReference>
<dbReference type="Gene3D" id="2.40.50.140">
    <property type="entry name" value="Nucleic acid-binding proteins"/>
    <property type="match status" value="2"/>
</dbReference>
<evidence type="ECO:0000313" key="3">
    <source>
        <dbReference type="Proteomes" id="UP001310890"/>
    </source>
</evidence>
<dbReference type="GO" id="GO:0008310">
    <property type="term" value="F:single-stranded DNA 3'-5' DNA exonuclease activity"/>
    <property type="evidence" value="ECO:0007669"/>
    <property type="project" value="TreeGrafter"/>
</dbReference>
<feature type="compositionally biased region" description="Polar residues" evidence="1">
    <location>
        <begin position="1"/>
        <end position="11"/>
    </location>
</feature>
<dbReference type="PANTHER" id="PTHR21166">
    <property type="entry name" value="CELL DIVISION CONTROL PROTEIN 24 OB DOMAIN-CONTAINING PROTEIN-RELATED"/>
    <property type="match status" value="1"/>
</dbReference>
<dbReference type="GO" id="GO:0003697">
    <property type="term" value="F:single-stranded DNA binding"/>
    <property type="evidence" value="ECO:0007669"/>
    <property type="project" value="TreeGrafter"/>
</dbReference>
<dbReference type="AlphaFoldDB" id="A0AAN7TLP5"/>
<dbReference type="Proteomes" id="UP001310890">
    <property type="component" value="Unassembled WGS sequence"/>
</dbReference>
<sequence length="421" mass="45567">MGGNSKNNVSLQVLFPPTPNSSPVKHKLSTNSLDSVVGDGFTTEEITAALQPKPIEPWHPSIDYEESDICDLSPGPKAVTFMGRVCNIFDVANTPKTPRSAKGCVKLCIKDDTAAITLRLWYASAVPELRLGSLVSVWTNHISNGENGSLSSTTAPLFVSLFPERDRSCHLMHHENSDDGTLCKRPLGHRTGQPLSNLMTLRNFIDGGSDVVGARIIVVVKSIGPKKKITRKDESVVENVNIHVQDDTAEATLGLWATAANSPLSRTSSDTTINPEAVATKQGWKPGETVLLLQSPNCKLSRAVYLSPSTSTLLDLNPSLPDTTYLRQYSQHTLSRSLLNPAFPTGVLDLHALVSSPVRCLYTLAELDELARSAPQEVFQGFLSVLVTQLGLQECLQRGRLFCGECFLLFVGDVGSGWSCG</sequence>
<feature type="region of interest" description="Disordered" evidence="1">
    <location>
        <begin position="1"/>
        <end position="27"/>
    </location>
</feature>
<evidence type="ECO:0000313" key="2">
    <source>
        <dbReference type="EMBL" id="KAK5115362.1"/>
    </source>
</evidence>
<dbReference type="EMBL" id="JAVRRL010000013">
    <property type="protein sequence ID" value="KAK5115362.1"/>
    <property type="molecule type" value="Genomic_DNA"/>
</dbReference>
<gene>
    <name evidence="2" type="ORF">LTR62_001562</name>
</gene>
<name>A0AAN7TLP5_9PEZI</name>
<reference evidence="2" key="1">
    <citation type="submission" date="2023-08" db="EMBL/GenBank/DDBJ databases">
        <title>Black Yeasts Isolated from many extreme environments.</title>
        <authorList>
            <person name="Coleine C."/>
            <person name="Stajich J.E."/>
            <person name="Selbmann L."/>
        </authorList>
    </citation>
    <scope>NUCLEOTIDE SEQUENCE</scope>
    <source>
        <strain evidence="2">CCFEE 5401</strain>
    </source>
</reference>
<proteinExistence type="predicted"/>
<evidence type="ECO:0000256" key="1">
    <source>
        <dbReference type="SAM" id="MobiDB-lite"/>
    </source>
</evidence>
<accession>A0AAN7TLP5</accession>
<comment type="caution">
    <text evidence="2">The sequence shown here is derived from an EMBL/GenBank/DDBJ whole genome shotgun (WGS) entry which is preliminary data.</text>
</comment>
<dbReference type="GO" id="GO:0000712">
    <property type="term" value="P:resolution of meiotic recombination intermediates"/>
    <property type="evidence" value="ECO:0007669"/>
    <property type="project" value="TreeGrafter"/>
</dbReference>